<name>A6JTA1_RAT</name>
<dbReference type="AlphaFoldDB" id="A6JTA1"/>
<evidence type="ECO:0000313" key="2">
    <source>
        <dbReference type="Proteomes" id="UP000234681"/>
    </source>
</evidence>
<sequence>MAFSLVYLPCRVLDFTRGRVWNLPLLYPGEIRTDLRLALLPFPCFLWKSLSLFAGLEIAQWLREHIAENSSPTPASILRGSQPPATPAPGDPTASLAFVGTAHTCTTCHIYI</sequence>
<proteinExistence type="predicted"/>
<reference evidence="1 2" key="1">
    <citation type="submission" date="2005-09" db="EMBL/GenBank/DDBJ databases">
        <authorList>
            <person name="Mural R.J."/>
            <person name="Li P.W."/>
            <person name="Adams M.D."/>
            <person name="Amanatides P.G."/>
            <person name="Baden-Tillson H."/>
            <person name="Barnstead M."/>
            <person name="Chin S.H."/>
            <person name="Dew I."/>
            <person name="Evans C.A."/>
            <person name="Ferriera S."/>
            <person name="Flanigan M."/>
            <person name="Fosler C."/>
            <person name="Glodek A."/>
            <person name="Gu Z."/>
            <person name="Holt R.A."/>
            <person name="Jennings D."/>
            <person name="Kraft C.L."/>
            <person name="Lu F."/>
            <person name="Nguyen T."/>
            <person name="Nusskern D.R."/>
            <person name="Pfannkoch C.M."/>
            <person name="Sitter C."/>
            <person name="Sutton G.G."/>
            <person name="Venter J.C."/>
            <person name="Wang Z."/>
            <person name="Woodage T."/>
            <person name="Zheng X.H."/>
            <person name="Zhong F."/>
        </authorList>
    </citation>
    <scope>NUCLEOTIDE SEQUENCE [LARGE SCALE GENOMIC DNA]</scope>
    <source>
        <strain>BN</strain>
        <strain evidence="2">Sprague-Dawley</strain>
    </source>
</reference>
<organism evidence="1 2">
    <name type="scientific">Rattus norvegicus</name>
    <name type="common">Rat</name>
    <dbReference type="NCBI Taxonomy" id="10116"/>
    <lineage>
        <taxon>Eukaryota</taxon>
        <taxon>Metazoa</taxon>
        <taxon>Chordata</taxon>
        <taxon>Craniata</taxon>
        <taxon>Vertebrata</taxon>
        <taxon>Euteleostomi</taxon>
        <taxon>Mammalia</taxon>
        <taxon>Eutheria</taxon>
        <taxon>Euarchontoglires</taxon>
        <taxon>Glires</taxon>
        <taxon>Rodentia</taxon>
        <taxon>Myomorpha</taxon>
        <taxon>Muroidea</taxon>
        <taxon>Muridae</taxon>
        <taxon>Murinae</taxon>
        <taxon>Rattus</taxon>
    </lineage>
</organism>
<accession>A6JTA1</accession>
<dbReference type="Proteomes" id="UP000234681">
    <property type="component" value="Chromosome 3"/>
</dbReference>
<gene>
    <name evidence="1" type="primary">RGD1564362_predicted</name>
    <name evidence="1" type="ORF">rCG_45789</name>
</gene>
<evidence type="ECO:0000313" key="1">
    <source>
        <dbReference type="EMBL" id="EDL93546.1"/>
    </source>
</evidence>
<dbReference type="EMBL" id="CH474001">
    <property type="protein sequence ID" value="EDL93546.1"/>
    <property type="molecule type" value="Genomic_DNA"/>
</dbReference>
<protein>
    <submittedName>
        <fullName evidence="1">Similar to lipocalin (Predicted)</fullName>
    </submittedName>
</protein>